<dbReference type="InterPro" id="IPR045632">
    <property type="entry name" value="DUF6314"/>
</dbReference>
<keyword evidence="3" id="KW-1185">Reference proteome</keyword>
<dbReference type="EMBL" id="CP001928">
    <property type="protein sequence ID" value="ADI37531.1"/>
    <property type="molecule type" value="Genomic_DNA"/>
</dbReference>
<dbReference type="eggNOG" id="COG1777">
    <property type="taxonomic scope" value="Bacteria"/>
</dbReference>
<evidence type="ECO:0000259" key="1">
    <source>
        <dbReference type="Pfam" id="PF19834"/>
    </source>
</evidence>
<dbReference type="InterPro" id="IPR036390">
    <property type="entry name" value="WH_DNA-bd_sf"/>
</dbReference>
<sequence>MLRGLLGSNSVEKTLLYLLVNEQCYAHQLHRKLGLALTPVQKALERLEKGGVIFSKNEKNRKIYRFNTNFPMIYEVELLLKKTYQQLSVQERKCYHYPEQAKAKPFKKEPRLMEKVWEQLKSVKRMTLQASSRSRTSRLWIRKGSGKVDSTLKDNVLTFREQGEWTADDGFRMNYRNVYRWTWHWREEMLSLEHLRRGEKHPVFLFYLVAGEENFLESLNPHLCGDDTYFGWMQYNPLFLQMHIRTLGPSKNEKIETVYT</sequence>
<dbReference type="OrthoDB" id="21379at2"/>
<dbReference type="CDD" id="cd00090">
    <property type="entry name" value="HTH_ARSR"/>
    <property type="match status" value="1"/>
</dbReference>
<dbReference type="AlphaFoldDB" id="D6YTS0"/>
<dbReference type="Pfam" id="PF19834">
    <property type="entry name" value="DUF6314"/>
    <property type="match status" value="1"/>
</dbReference>
<reference evidence="2 3" key="1">
    <citation type="journal article" date="2010" name="PLoS ONE">
        <title>The Waddlia genome: a window into chlamydial biology.</title>
        <authorList>
            <person name="Bertelli C."/>
            <person name="Collyn F."/>
            <person name="Croxatto A."/>
            <person name="Ruckert C."/>
            <person name="Polkinghorne A."/>
            <person name="Kebbi-Beghdadi C."/>
            <person name="Goesmann A."/>
            <person name="Vaughan L."/>
            <person name="Greub G."/>
        </authorList>
    </citation>
    <scope>NUCLEOTIDE SEQUENCE [LARGE SCALE GENOMIC DNA]</scope>
    <source>
        <strain evidence="3">ATCC VR-1470 / WSU 86-1044</strain>
    </source>
</reference>
<dbReference type="HOGENOM" id="CLU_1049298_0_0_0"/>
<proteinExistence type="predicted"/>
<accession>D6YTS0</accession>
<dbReference type="SUPFAM" id="SSF46785">
    <property type="entry name" value="Winged helix' DNA-binding domain"/>
    <property type="match status" value="1"/>
</dbReference>
<dbReference type="RefSeq" id="WP_013181259.1">
    <property type="nucleotide sequence ID" value="NC_014225.1"/>
</dbReference>
<dbReference type="STRING" id="716544.wcw_0156"/>
<name>D6YTS0_WADCW</name>
<dbReference type="InterPro" id="IPR011991">
    <property type="entry name" value="ArsR-like_HTH"/>
</dbReference>
<dbReference type="Proteomes" id="UP000001505">
    <property type="component" value="Chromosome"/>
</dbReference>
<dbReference type="Gene3D" id="1.10.10.10">
    <property type="entry name" value="Winged helix-like DNA-binding domain superfamily/Winged helix DNA-binding domain"/>
    <property type="match status" value="1"/>
</dbReference>
<dbReference type="KEGG" id="wch:wcw_0156"/>
<evidence type="ECO:0000313" key="2">
    <source>
        <dbReference type="EMBL" id="ADI37531.1"/>
    </source>
</evidence>
<evidence type="ECO:0000313" key="3">
    <source>
        <dbReference type="Proteomes" id="UP000001505"/>
    </source>
</evidence>
<dbReference type="GO" id="GO:0006355">
    <property type="term" value="P:regulation of DNA-templated transcription"/>
    <property type="evidence" value="ECO:0007669"/>
    <property type="project" value="UniProtKB-ARBA"/>
</dbReference>
<gene>
    <name evidence="2" type="ordered locus">wcw_0156</name>
</gene>
<protein>
    <recommendedName>
        <fullName evidence="1">DUF6314 domain-containing protein</fullName>
    </recommendedName>
</protein>
<organism evidence="2 3">
    <name type="scientific">Waddlia chondrophila (strain ATCC VR-1470 / WSU 86-1044)</name>
    <dbReference type="NCBI Taxonomy" id="716544"/>
    <lineage>
        <taxon>Bacteria</taxon>
        <taxon>Pseudomonadati</taxon>
        <taxon>Chlamydiota</taxon>
        <taxon>Chlamydiia</taxon>
        <taxon>Parachlamydiales</taxon>
        <taxon>Waddliaceae</taxon>
        <taxon>Waddlia</taxon>
    </lineage>
</organism>
<feature type="domain" description="DUF6314" evidence="1">
    <location>
        <begin position="145"/>
        <end position="260"/>
    </location>
</feature>
<dbReference type="InterPro" id="IPR036388">
    <property type="entry name" value="WH-like_DNA-bd_sf"/>
</dbReference>